<evidence type="ECO:0000313" key="2">
    <source>
        <dbReference type="EMBL" id="KMS75904.1"/>
    </source>
</evidence>
<reference evidence="2 3" key="1">
    <citation type="submission" date="2015-06" db="EMBL/GenBank/DDBJ databases">
        <authorList>
            <person name="Ju K.-S."/>
            <person name="Doroghazi J.R."/>
            <person name="Metcalf W.W."/>
        </authorList>
    </citation>
    <scope>NUCLEOTIDE SEQUENCE [LARGE SCALE GENOMIC DNA]</scope>
    <source>
        <strain evidence="2 3">NRRL 3414</strain>
    </source>
</reference>
<protein>
    <submittedName>
        <fullName evidence="2">Uncharacterized protein</fullName>
    </submittedName>
</protein>
<name>A0A0J7ZJ30_STRVR</name>
<organism evidence="2 3">
    <name type="scientific">Streptomyces viridochromogenes</name>
    <dbReference type="NCBI Taxonomy" id="1938"/>
    <lineage>
        <taxon>Bacteria</taxon>
        <taxon>Bacillati</taxon>
        <taxon>Actinomycetota</taxon>
        <taxon>Actinomycetes</taxon>
        <taxon>Kitasatosporales</taxon>
        <taxon>Streptomycetaceae</taxon>
        <taxon>Streptomyces</taxon>
    </lineage>
</organism>
<comment type="caution">
    <text evidence="2">The sequence shown here is derived from an EMBL/GenBank/DDBJ whole genome shotgun (WGS) entry which is preliminary data.</text>
</comment>
<dbReference type="Proteomes" id="UP000037432">
    <property type="component" value="Unassembled WGS sequence"/>
</dbReference>
<evidence type="ECO:0000313" key="3">
    <source>
        <dbReference type="Proteomes" id="UP000037432"/>
    </source>
</evidence>
<dbReference type="EMBL" id="LFNT01000005">
    <property type="protein sequence ID" value="KMS75904.1"/>
    <property type="molecule type" value="Genomic_DNA"/>
</dbReference>
<proteinExistence type="predicted"/>
<accession>A0A0J7ZJ30</accession>
<dbReference type="RefSeq" id="WP_048580142.1">
    <property type="nucleotide sequence ID" value="NZ_LFNT01000005.1"/>
</dbReference>
<feature type="region of interest" description="Disordered" evidence="1">
    <location>
        <begin position="1"/>
        <end position="26"/>
    </location>
</feature>
<gene>
    <name evidence="2" type="ORF">ACM01_06620</name>
</gene>
<sequence length="82" mass="8735">MERLILRDTGGAGSGAMPSGPTGTGRLAMPCLEREREVEATLKLLGRTSIRTLTGQGGVGETRLALEMLTLVEYELRTTSVT</sequence>
<evidence type="ECO:0000256" key="1">
    <source>
        <dbReference type="SAM" id="MobiDB-lite"/>
    </source>
</evidence>
<dbReference type="AlphaFoldDB" id="A0A0J7ZJ30"/>
<feature type="compositionally biased region" description="Low complexity" evidence="1">
    <location>
        <begin position="15"/>
        <end position="25"/>
    </location>
</feature>
<dbReference type="PATRIC" id="fig|1938.3.peg.454"/>